<reference evidence="2" key="1">
    <citation type="submission" date="2015-01" db="EMBL/GenBank/DDBJ databases">
        <authorList>
            <person name="Durling Mikael"/>
        </authorList>
    </citation>
    <scope>NUCLEOTIDE SEQUENCE</scope>
</reference>
<dbReference type="EMBL" id="CDPU01000021">
    <property type="protein sequence ID" value="CEO51140.1"/>
    <property type="molecule type" value="Genomic_DNA"/>
</dbReference>
<sequence length="146" mass="16407">MKSGILDPKWKFRDHIIQLILVTLVIILCGVYLSMPGVIPVRSEIMAIPFSVKSIVIIAYQLLTEHTQRFSKWASTKANAILNCLETVFWLTLIILKFMGISRKCSGGSCGVNVILTLVIMAVFVLTVHVAVLSVIERRNFKRYGK</sequence>
<organism evidence="2">
    <name type="scientific">Bionectria ochroleuca</name>
    <name type="common">Gliocladium roseum</name>
    <dbReference type="NCBI Taxonomy" id="29856"/>
    <lineage>
        <taxon>Eukaryota</taxon>
        <taxon>Fungi</taxon>
        <taxon>Dikarya</taxon>
        <taxon>Ascomycota</taxon>
        <taxon>Pezizomycotina</taxon>
        <taxon>Sordariomycetes</taxon>
        <taxon>Hypocreomycetidae</taxon>
        <taxon>Hypocreales</taxon>
        <taxon>Bionectriaceae</taxon>
        <taxon>Clonostachys</taxon>
    </lineage>
</organism>
<accession>A0A0B7K834</accession>
<feature type="transmembrane region" description="Helical" evidence="1">
    <location>
        <begin position="84"/>
        <end position="102"/>
    </location>
</feature>
<evidence type="ECO:0000256" key="1">
    <source>
        <dbReference type="SAM" id="Phobius"/>
    </source>
</evidence>
<name>A0A0B7K834_BIOOC</name>
<keyword evidence="1" id="KW-0812">Transmembrane</keyword>
<feature type="transmembrane region" description="Helical" evidence="1">
    <location>
        <begin position="12"/>
        <end position="33"/>
    </location>
</feature>
<keyword evidence="1" id="KW-1133">Transmembrane helix</keyword>
<gene>
    <name evidence="2" type="ORF">BN869_000007198_1</name>
</gene>
<evidence type="ECO:0008006" key="3">
    <source>
        <dbReference type="Google" id="ProtNLM"/>
    </source>
</evidence>
<dbReference type="AlphaFoldDB" id="A0A0B7K834"/>
<keyword evidence="1" id="KW-0472">Membrane</keyword>
<evidence type="ECO:0000313" key="2">
    <source>
        <dbReference type="EMBL" id="CEO51140.1"/>
    </source>
</evidence>
<feature type="transmembrane region" description="Helical" evidence="1">
    <location>
        <begin position="114"/>
        <end position="136"/>
    </location>
</feature>
<proteinExistence type="predicted"/>
<protein>
    <recommendedName>
        <fullName evidence="3">MARVEL domain-containing protein</fullName>
    </recommendedName>
</protein>